<dbReference type="EMBL" id="GBRH01242738">
    <property type="protein sequence ID" value="JAD55157.1"/>
    <property type="molecule type" value="Transcribed_RNA"/>
</dbReference>
<reference evidence="2" key="2">
    <citation type="journal article" date="2015" name="Data Brief">
        <title>Shoot transcriptome of the giant reed, Arundo donax.</title>
        <authorList>
            <person name="Barrero R.A."/>
            <person name="Guerrero F.D."/>
            <person name="Moolhuijzen P."/>
            <person name="Goolsby J.A."/>
            <person name="Tidwell J."/>
            <person name="Bellgard S.E."/>
            <person name="Bellgard M.I."/>
        </authorList>
    </citation>
    <scope>NUCLEOTIDE SEQUENCE</scope>
    <source>
        <tissue evidence="2">Shoot tissue taken approximately 20 cm above the soil surface</tissue>
    </source>
</reference>
<evidence type="ECO:0000256" key="1">
    <source>
        <dbReference type="SAM" id="MobiDB-lite"/>
    </source>
</evidence>
<organism evidence="2">
    <name type="scientific">Arundo donax</name>
    <name type="common">Giant reed</name>
    <name type="synonym">Donax arundinaceus</name>
    <dbReference type="NCBI Taxonomy" id="35708"/>
    <lineage>
        <taxon>Eukaryota</taxon>
        <taxon>Viridiplantae</taxon>
        <taxon>Streptophyta</taxon>
        <taxon>Embryophyta</taxon>
        <taxon>Tracheophyta</taxon>
        <taxon>Spermatophyta</taxon>
        <taxon>Magnoliopsida</taxon>
        <taxon>Liliopsida</taxon>
        <taxon>Poales</taxon>
        <taxon>Poaceae</taxon>
        <taxon>PACMAD clade</taxon>
        <taxon>Arundinoideae</taxon>
        <taxon>Arundineae</taxon>
        <taxon>Arundo</taxon>
    </lineage>
</organism>
<reference evidence="2" key="1">
    <citation type="submission" date="2014-09" db="EMBL/GenBank/DDBJ databases">
        <authorList>
            <person name="Magalhaes I.L.F."/>
            <person name="Oliveira U."/>
            <person name="Santos F.R."/>
            <person name="Vidigal T.H.D.A."/>
            <person name="Brescovit A.D."/>
            <person name="Santos A.J."/>
        </authorList>
    </citation>
    <scope>NUCLEOTIDE SEQUENCE</scope>
    <source>
        <tissue evidence="2">Shoot tissue taken approximately 20 cm above the soil surface</tissue>
    </source>
</reference>
<sequence length="89" mass="9802">MSAVLCRKRASSFFEELPHTAAKRARCWGPPSPPPSASTRGDADPALIADIRARFPAMSLEVNNYALRIHLSQAQQGSSIPKRFHPDVF</sequence>
<dbReference type="PANTHER" id="PTHR31245">
    <property type="entry name" value="UBIQUITIN SYSTEM COMPONENT CUE PROTEIN"/>
    <property type="match status" value="1"/>
</dbReference>
<dbReference type="AlphaFoldDB" id="A0A0A9B798"/>
<name>A0A0A9B798_ARUDO</name>
<protein>
    <submittedName>
        <fullName evidence="2">Uncharacterized protein</fullName>
    </submittedName>
</protein>
<evidence type="ECO:0000313" key="2">
    <source>
        <dbReference type="EMBL" id="JAD55157.1"/>
    </source>
</evidence>
<dbReference type="PANTHER" id="PTHR31245:SF20">
    <property type="entry name" value="F18B13.13 PROTEIN"/>
    <property type="match status" value="1"/>
</dbReference>
<accession>A0A0A9B798</accession>
<feature type="region of interest" description="Disordered" evidence="1">
    <location>
        <begin position="24"/>
        <end position="43"/>
    </location>
</feature>
<proteinExistence type="predicted"/>